<dbReference type="InterPro" id="IPR013096">
    <property type="entry name" value="Cupin_2"/>
</dbReference>
<sequence length="117" mass="12933">MHLVSLARAREAAPIPGFLEVFHRGSLRLELYRPRGHDPQQPHAQDELYVVISGSGTFRCAGQVQTFGPGDLLYAAAGAEHRFEAFSEDLEVWVVFYGPSGGEQPGSRRVLGQVWPE</sequence>
<dbReference type="Proteomes" id="UP000647587">
    <property type="component" value="Unassembled WGS sequence"/>
</dbReference>
<reference evidence="3" key="1">
    <citation type="journal article" date="2019" name="Int. J. Syst. Evol. Microbiol.">
        <title>The Global Catalogue of Microorganisms (GCM) 10K type strain sequencing project: providing services to taxonomists for standard genome sequencing and annotation.</title>
        <authorList>
            <consortium name="The Broad Institute Genomics Platform"/>
            <consortium name="The Broad Institute Genome Sequencing Center for Infectious Disease"/>
            <person name="Wu L."/>
            <person name="Ma J."/>
        </authorList>
    </citation>
    <scope>NUCLEOTIDE SEQUENCE [LARGE SCALE GENOMIC DNA]</scope>
    <source>
        <strain evidence="3">JCM 30331</strain>
    </source>
</reference>
<accession>A0ABQ2ES68</accession>
<dbReference type="Gene3D" id="2.60.120.10">
    <property type="entry name" value="Jelly Rolls"/>
    <property type="match status" value="1"/>
</dbReference>
<dbReference type="EMBL" id="BMPP01000005">
    <property type="protein sequence ID" value="GGK23143.1"/>
    <property type="molecule type" value="Genomic_DNA"/>
</dbReference>
<dbReference type="SUPFAM" id="SSF51182">
    <property type="entry name" value="RmlC-like cupins"/>
    <property type="match status" value="1"/>
</dbReference>
<dbReference type="InterPro" id="IPR014710">
    <property type="entry name" value="RmlC-like_jellyroll"/>
</dbReference>
<protein>
    <recommendedName>
        <fullName evidence="1">Cupin type-2 domain-containing protein</fullName>
    </recommendedName>
</protein>
<comment type="caution">
    <text evidence="2">The sequence shown here is derived from an EMBL/GenBank/DDBJ whole genome shotgun (WGS) entry which is preliminary data.</text>
</comment>
<feature type="domain" description="Cupin type-2" evidence="1">
    <location>
        <begin position="30"/>
        <end position="93"/>
    </location>
</feature>
<keyword evidence="3" id="KW-1185">Reference proteome</keyword>
<evidence type="ECO:0000313" key="2">
    <source>
        <dbReference type="EMBL" id="GGK23143.1"/>
    </source>
</evidence>
<gene>
    <name evidence="2" type="ORF">GCM10008955_15810</name>
</gene>
<dbReference type="RefSeq" id="WP_189006306.1">
    <property type="nucleotide sequence ID" value="NZ_BMPP01000005.1"/>
</dbReference>
<dbReference type="InterPro" id="IPR011051">
    <property type="entry name" value="RmlC_Cupin_sf"/>
</dbReference>
<name>A0ABQ2ES68_9DEIO</name>
<organism evidence="2 3">
    <name type="scientific">Deinococcus malanensis</name>
    <dbReference type="NCBI Taxonomy" id="1706855"/>
    <lineage>
        <taxon>Bacteria</taxon>
        <taxon>Thermotogati</taxon>
        <taxon>Deinococcota</taxon>
        <taxon>Deinococci</taxon>
        <taxon>Deinococcales</taxon>
        <taxon>Deinococcaceae</taxon>
        <taxon>Deinococcus</taxon>
    </lineage>
</organism>
<proteinExistence type="predicted"/>
<evidence type="ECO:0000313" key="3">
    <source>
        <dbReference type="Proteomes" id="UP000647587"/>
    </source>
</evidence>
<evidence type="ECO:0000259" key="1">
    <source>
        <dbReference type="Pfam" id="PF07883"/>
    </source>
</evidence>
<dbReference type="Pfam" id="PF07883">
    <property type="entry name" value="Cupin_2"/>
    <property type="match status" value="1"/>
</dbReference>